<protein>
    <recommendedName>
        <fullName evidence="1">DUF4136 domain-containing protein</fullName>
    </recommendedName>
</protein>
<evidence type="ECO:0000313" key="2">
    <source>
        <dbReference type="EMBL" id="KRG42853.1"/>
    </source>
</evidence>
<evidence type="ECO:0000259" key="1">
    <source>
        <dbReference type="Pfam" id="PF13590"/>
    </source>
</evidence>
<organism evidence="2 3">
    <name type="scientific">Stenotrophomonas panacihumi</name>
    <dbReference type="NCBI Taxonomy" id="676599"/>
    <lineage>
        <taxon>Bacteria</taxon>
        <taxon>Pseudomonadati</taxon>
        <taxon>Pseudomonadota</taxon>
        <taxon>Gammaproteobacteria</taxon>
        <taxon>Lysobacterales</taxon>
        <taxon>Lysobacteraceae</taxon>
        <taxon>Stenotrophomonas</taxon>
    </lineage>
</organism>
<comment type="caution">
    <text evidence="2">The sequence shown here is derived from an EMBL/GenBank/DDBJ whole genome shotgun (WGS) entry which is preliminary data.</text>
</comment>
<proteinExistence type="predicted"/>
<dbReference type="STRING" id="676599.ARC20_10590"/>
<dbReference type="Proteomes" id="UP000051802">
    <property type="component" value="Unassembled WGS sequence"/>
</dbReference>
<evidence type="ECO:0000313" key="3">
    <source>
        <dbReference type="Proteomes" id="UP000051802"/>
    </source>
</evidence>
<dbReference type="EMBL" id="LLXU01000079">
    <property type="protein sequence ID" value="KRG42853.1"/>
    <property type="molecule type" value="Genomic_DNA"/>
</dbReference>
<dbReference type="AlphaFoldDB" id="A0A0R0ADU2"/>
<name>A0A0R0ADU2_9GAMM</name>
<dbReference type="Pfam" id="PF13590">
    <property type="entry name" value="DUF4136"/>
    <property type="match status" value="1"/>
</dbReference>
<gene>
    <name evidence="2" type="ORF">ARC20_10590</name>
</gene>
<dbReference type="Gene3D" id="3.30.160.670">
    <property type="match status" value="1"/>
</dbReference>
<keyword evidence="3" id="KW-1185">Reference proteome</keyword>
<feature type="domain" description="DUF4136" evidence="1">
    <location>
        <begin position="40"/>
        <end position="199"/>
    </location>
</feature>
<reference evidence="2 3" key="1">
    <citation type="submission" date="2015-10" db="EMBL/GenBank/DDBJ databases">
        <title>Genome sequencing and analysis of members of genus Stenotrophomonas.</title>
        <authorList>
            <person name="Patil P.P."/>
            <person name="Midha S."/>
            <person name="Patil P.B."/>
        </authorList>
    </citation>
    <scope>NUCLEOTIDE SEQUENCE [LARGE SCALE GENOMIC DNA]</scope>
    <source>
        <strain evidence="2 3">JCM 16536</strain>
    </source>
</reference>
<accession>A0A0R0ADU2</accession>
<dbReference type="InterPro" id="IPR025411">
    <property type="entry name" value="DUF4136"/>
</dbReference>
<sequence>MAVALLAAGLSACASDGGAGAPQGGGVQVTVAATQLPGARYAWAPMPTEYTEQADPRVLDTAFRQRLRNAMDSALAAKGYERVEDTAQADWLAAYRVGVRDQERMVPAAQGGGSGPTRMNAIQCTSSGCSQLVVPGNDGSLTLDMRRVSYVEGALQVEAIDPHSAQVLWGGINRGTVRRSDGSQARLDAIAAQTLAELPARSR</sequence>